<keyword evidence="3 5" id="KW-0694">RNA-binding</keyword>
<dbReference type="SUPFAM" id="SSF55174">
    <property type="entry name" value="Alpha-L RNA-binding motif"/>
    <property type="match status" value="1"/>
</dbReference>
<evidence type="ECO:0000256" key="2">
    <source>
        <dbReference type="ARBA" id="ARBA00022730"/>
    </source>
</evidence>
<dbReference type="GO" id="GO:0000049">
    <property type="term" value="F:tRNA binding"/>
    <property type="evidence" value="ECO:0007669"/>
    <property type="project" value="UniProtKB-UniRule"/>
</dbReference>
<dbReference type="Gene3D" id="3.10.290.10">
    <property type="entry name" value="RNA-binding S4 domain"/>
    <property type="match status" value="1"/>
</dbReference>
<name>A0A1H9JCI2_9LACT</name>
<dbReference type="CDD" id="cd00165">
    <property type="entry name" value="S4"/>
    <property type="match status" value="1"/>
</dbReference>
<dbReference type="SMART" id="SM00363">
    <property type="entry name" value="S4"/>
    <property type="match status" value="1"/>
</dbReference>
<keyword evidence="7" id="KW-0346">Stress response</keyword>
<dbReference type="HAMAP" id="MF_00871">
    <property type="entry name" value="RqcP"/>
    <property type="match status" value="1"/>
</dbReference>
<dbReference type="EMBL" id="FOGF01000008">
    <property type="protein sequence ID" value="SEQ84518.1"/>
    <property type="molecule type" value="Genomic_DNA"/>
</dbReference>
<dbReference type="PIRSF" id="PIRSF038881">
    <property type="entry name" value="RNAbp_HP1423"/>
    <property type="match status" value="1"/>
</dbReference>
<accession>A0A1H9JCI2</accession>
<comment type="function">
    <text evidence="5">Key component of the ribosome quality control system (RQC), a ribosome-associated complex that mediates the extraction of incompletely synthesized nascent chains from stalled ribosomes and their subsequent degradation. RqcH recruits Ala-charged tRNA, and with RqcP directs the elongation of stalled nascent chains on 50S ribosomal subunits, leading to non-templated C-terminal alanine extensions (Ala tail). The Ala tail promotes nascent chain degradation. RqcP is associated with the translocation-like movement of the peptidyl-tRNA from the A-site into the P-site.</text>
</comment>
<evidence type="ECO:0000256" key="5">
    <source>
        <dbReference type="HAMAP-Rule" id="MF_00871"/>
    </source>
</evidence>
<dbReference type="STRING" id="137733.SAMN05421767_10851"/>
<comment type="similarity">
    <text evidence="5">Belongs to the RqcP family.</text>
</comment>
<evidence type="ECO:0000313" key="8">
    <source>
        <dbReference type="Proteomes" id="UP000198556"/>
    </source>
</evidence>
<evidence type="ECO:0000256" key="3">
    <source>
        <dbReference type="ARBA" id="ARBA00022884"/>
    </source>
</evidence>
<dbReference type="OrthoDB" id="9805210at2"/>
<dbReference type="InterPro" id="IPR025490">
    <property type="entry name" value="RqcP"/>
</dbReference>
<evidence type="ECO:0000313" key="7">
    <source>
        <dbReference type="EMBL" id="SEQ84518.1"/>
    </source>
</evidence>
<feature type="domain" description="RNA-binding S4" evidence="6">
    <location>
        <begin position="1"/>
        <end position="63"/>
    </location>
</feature>
<dbReference type="GO" id="GO:0043023">
    <property type="term" value="F:ribosomal large subunit binding"/>
    <property type="evidence" value="ECO:0007669"/>
    <property type="project" value="UniProtKB-UniRule"/>
</dbReference>
<dbReference type="PROSITE" id="PS50889">
    <property type="entry name" value="S4"/>
    <property type="match status" value="1"/>
</dbReference>
<dbReference type="GO" id="GO:0019843">
    <property type="term" value="F:rRNA binding"/>
    <property type="evidence" value="ECO:0007669"/>
    <property type="project" value="UniProtKB-UniRule"/>
</dbReference>
<proteinExistence type="inferred from homology"/>
<comment type="subunit">
    <text evidence="5">Associates with stalled 50S ribosomal subunits. Binds to RqcH, 23S rRNA and the P-site tRNA. Does not require RqcH for association with 50S subunits.</text>
</comment>
<sequence length="88" mass="9809">MRLDKYLKVSRLIKRRSVAKEVADKGRVKINGGVAKSSANVKVGDEITIQFGNKIVTVRVEALMDSTKKEDAKEMFSLLNTEQIVEEG</sequence>
<keyword evidence="8" id="KW-1185">Reference proteome</keyword>
<protein>
    <recommendedName>
        <fullName evidence="5">RQC P-site tRNA stabilizing factor</fullName>
        <shortName evidence="5">RqcP</shortName>
    </recommendedName>
    <alternativeName>
        <fullName evidence="5">Ribosome-associated protein quality control protein P</fullName>
    </alternativeName>
</protein>
<dbReference type="RefSeq" id="WP_089746237.1">
    <property type="nucleotide sequence ID" value="NZ_FOGF01000008.1"/>
</dbReference>
<keyword evidence="1 5" id="KW-0820">tRNA-binding</keyword>
<dbReference type="Pfam" id="PF01479">
    <property type="entry name" value="S4"/>
    <property type="match status" value="1"/>
</dbReference>
<dbReference type="GO" id="GO:0072344">
    <property type="term" value="P:rescue of stalled ribosome"/>
    <property type="evidence" value="ECO:0007669"/>
    <property type="project" value="UniProtKB-UniRule"/>
</dbReference>
<reference evidence="7 8" key="1">
    <citation type="submission" date="2016-10" db="EMBL/GenBank/DDBJ databases">
        <authorList>
            <person name="de Groot N.N."/>
        </authorList>
    </citation>
    <scope>NUCLEOTIDE SEQUENCE [LARGE SCALE GENOMIC DNA]</scope>
    <source>
        <strain evidence="7 8">DSM 15827</strain>
    </source>
</reference>
<evidence type="ECO:0000256" key="1">
    <source>
        <dbReference type="ARBA" id="ARBA00022555"/>
    </source>
</evidence>
<dbReference type="InterPro" id="IPR036986">
    <property type="entry name" value="S4_RNA-bd_sf"/>
</dbReference>
<keyword evidence="4 5" id="KW-0648">Protein biosynthesis</keyword>
<organism evidence="7 8">
    <name type="scientific">Granulicatella balaenopterae</name>
    <dbReference type="NCBI Taxonomy" id="137733"/>
    <lineage>
        <taxon>Bacteria</taxon>
        <taxon>Bacillati</taxon>
        <taxon>Bacillota</taxon>
        <taxon>Bacilli</taxon>
        <taxon>Lactobacillales</taxon>
        <taxon>Carnobacteriaceae</taxon>
        <taxon>Granulicatella</taxon>
    </lineage>
</organism>
<evidence type="ECO:0000256" key="4">
    <source>
        <dbReference type="ARBA" id="ARBA00022917"/>
    </source>
</evidence>
<evidence type="ECO:0000259" key="6">
    <source>
        <dbReference type="SMART" id="SM00363"/>
    </source>
</evidence>
<dbReference type="InterPro" id="IPR002942">
    <property type="entry name" value="S4_RNA-bd"/>
</dbReference>
<dbReference type="Proteomes" id="UP000198556">
    <property type="component" value="Unassembled WGS sequence"/>
</dbReference>
<dbReference type="AlphaFoldDB" id="A0A1H9JCI2"/>
<gene>
    <name evidence="5" type="primary">rqcP</name>
    <name evidence="7" type="ORF">SAMN05421767_10851</name>
</gene>
<keyword evidence="2 5" id="KW-0699">rRNA-binding</keyword>